<dbReference type="EMBL" id="JAPFQN010000009">
    <property type="protein sequence ID" value="MCX2745320.1"/>
    <property type="molecule type" value="Genomic_DNA"/>
</dbReference>
<evidence type="ECO:0000313" key="3">
    <source>
        <dbReference type="Proteomes" id="UP001209885"/>
    </source>
</evidence>
<comment type="caution">
    <text evidence="2">The sequence shown here is derived from an EMBL/GenBank/DDBJ whole genome shotgun (WGS) entry which is preliminary data.</text>
</comment>
<evidence type="ECO:0000313" key="2">
    <source>
        <dbReference type="EMBL" id="MCX2745320.1"/>
    </source>
</evidence>
<reference evidence="2 3" key="1">
    <citation type="submission" date="2022-11" db="EMBL/GenBank/DDBJ databases">
        <title>The characterization of three novel Bacteroidetes species and genomic analysis of their roles in tidal elemental geochemical cycles.</title>
        <authorList>
            <person name="Ma K."/>
        </authorList>
    </citation>
    <scope>NUCLEOTIDE SEQUENCE [LARGE SCALE GENOMIC DNA]</scope>
    <source>
        <strain evidence="2 3">M17</strain>
    </source>
</reference>
<proteinExistence type="predicted"/>
<protein>
    <submittedName>
        <fullName evidence="2">Uncharacterized protein</fullName>
    </submittedName>
</protein>
<keyword evidence="1" id="KW-0472">Membrane</keyword>
<accession>A0ABT3RUL0</accession>
<evidence type="ECO:0000256" key="1">
    <source>
        <dbReference type="SAM" id="Phobius"/>
    </source>
</evidence>
<organism evidence="2 3">
    <name type="scientific">Mangrovivirga halotolerans</name>
    <dbReference type="NCBI Taxonomy" id="2993936"/>
    <lineage>
        <taxon>Bacteria</taxon>
        <taxon>Pseudomonadati</taxon>
        <taxon>Bacteroidota</taxon>
        <taxon>Cytophagia</taxon>
        <taxon>Cytophagales</taxon>
        <taxon>Mangrovivirgaceae</taxon>
        <taxon>Mangrovivirga</taxon>
    </lineage>
</organism>
<keyword evidence="1" id="KW-0812">Transmembrane</keyword>
<sequence>MKSSIIKGITLLMFSSLIISFVAYKSGYLGGLKSTYQVSPNGSALNNQTGTVPGDDSLKRIEMMSSSKVLILRDHTIQTNDTNAVQTDSTKKINPLIYSSKSGIILKPEDYKKLKKDSILIDTLIRK</sequence>
<keyword evidence="1" id="KW-1133">Transmembrane helix</keyword>
<dbReference type="RefSeq" id="WP_266057877.1">
    <property type="nucleotide sequence ID" value="NZ_JAPFQN010000009.1"/>
</dbReference>
<dbReference type="Proteomes" id="UP001209885">
    <property type="component" value="Unassembled WGS sequence"/>
</dbReference>
<name>A0ABT3RUL0_9BACT</name>
<feature type="transmembrane region" description="Helical" evidence="1">
    <location>
        <begin position="6"/>
        <end position="24"/>
    </location>
</feature>
<gene>
    <name evidence="2" type="ORF">OO013_15690</name>
</gene>
<keyword evidence="3" id="KW-1185">Reference proteome</keyword>